<dbReference type="Proteomes" id="UP000054107">
    <property type="component" value="Unassembled WGS sequence"/>
</dbReference>
<accession>A0A0B7MPJ9</accession>
<sequence length="250" mass="28559">MELTKLEYRWVAPRNVFQRIWTLRGTHGQYQSKRGTVIVPISVDTTVQFIPRCLDGTNILPVVLNRRMRYIGGMPNERVPQRAEGEDAQDENQVEEEEQQPGLDHDDELNTGSTETSIASEEALRMAQDEGKAPISILVDRARDILALPETFMGKNWALQTPKPTRLLANPWLAALITEPFLALITCSLWILTLRPLCRKIGHKALLKLKVEIRKLPLPTDECKYECLSNYENSFLPCNFRIEEECMARG</sequence>
<keyword evidence="2" id="KW-1133">Transmembrane helix</keyword>
<keyword evidence="4" id="KW-1185">Reference proteome</keyword>
<protein>
    <submittedName>
        <fullName evidence="3">Uncharacterized protein</fullName>
    </submittedName>
</protein>
<organism evidence="3 4">
    <name type="scientific">Parasitella parasitica</name>
    <dbReference type="NCBI Taxonomy" id="35722"/>
    <lineage>
        <taxon>Eukaryota</taxon>
        <taxon>Fungi</taxon>
        <taxon>Fungi incertae sedis</taxon>
        <taxon>Mucoromycota</taxon>
        <taxon>Mucoromycotina</taxon>
        <taxon>Mucoromycetes</taxon>
        <taxon>Mucorales</taxon>
        <taxon>Mucorineae</taxon>
        <taxon>Mucoraceae</taxon>
        <taxon>Parasitella</taxon>
    </lineage>
</organism>
<evidence type="ECO:0000256" key="2">
    <source>
        <dbReference type="SAM" id="Phobius"/>
    </source>
</evidence>
<gene>
    <name evidence="3" type="primary">PARPA_01119.1 scaffold 1359</name>
</gene>
<dbReference type="AlphaFoldDB" id="A0A0B7MPJ9"/>
<feature type="compositionally biased region" description="Acidic residues" evidence="1">
    <location>
        <begin position="86"/>
        <end position="109"/>
    </location>
</feature>
<evidence type="ECO:0000256" key="1">
    <source>
        <dbReference type="SAM" id="MobiDB-lite"/>
    </source>
</evidence>
<feature type="region of interest" description="Disordered" evidence="1">
    <location>
        <begin position="75"/>
        <end position="112"/>
    </location>
</feature>
<dbReference type="EMBL" id="LN719426">
    <property type="protein sequence ID" value="CEP07811.1"/>
    <property type="molecule type" value="Genomic_DNA"/>
</dbReference>
<dbReference type="STRING" id="35722.A0A0B7MPJ9"/>
<keyword evidence="2" id="KW-0812">Transmembrane</keyword>
<name>A0A0B7MPJ9_9FUNG</name>
<keyword evidence="2" id="KW-0472">Membrane</keyword>
<feature type="transmembrane region" description="Helical" evidence="2">
    <location>
        <begin position="172"/>
        <end position="194"/>
    </location>
</feature>
<proteinExistence type="predicted"/>
<evidence type="ECO:0000313" key="4">
    <source>
        <dbReference type="Proteomes" id="UP000054107"/>
    </source>
</evidence>
<reference evidence="3 4" key="1">
    <citation type="submission" date="2014-09" db="EMBL/GenBank/DDBJ databases">
        <authorList>
            <person name="Ellenberger Sabrina"/>
        </authorList>
    </citation>
    <scope>NUCLEOTIDE SEQUENCE [LARGE SCALE GENOMIC DNA]</scope>
    <source>
        <strain evidence="3 4">CBS 412.66</strain>
    </source>
</reference>
<evidence type="ECO:0000313" key="3">
    <source>
        <dbReference type="EMBL" id="CEP07811.1"/>
    </source>
</evidence>